<dbReference type="PROSITE" id="PS00061">
    <property type="entry name" value="ADH_SHORT"/>
    <property type="match status" value="1"/>
</dbReference>
<gene>
    <name evidence="3" type="ORF">EI545_10745</name>
</gene>
<dbReference type="PRINTS" id="PR00080">
    <property type="entry name" value="SDRFAMILY"/>
</dbReference>
<dbReference type="SUPFAM" id="SSF51735">
    <property type="entry name" value="NAD(P)-binding Rossmann-fold domains"/>
    <property type="match status" value="1"/>
</dbReference>
<evidence type="ECO:0000256" key="1">
    <source>
        <dbReference type="ARBA" id="ARBA00006484"/>
    </source>
</evidence>
<dbReference type="Gene3D" id="3.40.50.720">
    <property type="entry name" value="NAD(P)-binding Rossmann-like Domain"/>
    <property type="match status" value="1"/>
</dbReference>
<dbReference type="OrthoDB" id="9810734at2"/>
<dbReference type="EMBL" id="CP034328">
    <property type="protein sequence ID" value="AZL59279.1"/>
    <property type="molecule type" value="Genomic_DNA"/>
</dbReference>
<dbReference type="InterPro" id="IPR002347">
    <property type="entry name" value="SDR_fam"/>
</dbReference>
<evidence type="ECO:0000313" key="3">
    <source>
        <dbReference type="EMBL" id="AZL59279.1"/>
    </source>
</evidence>
<dbReference type="InterPro" id="IPR020904">
    <property type="entry name" value="Sc_DH/Rdtase_CS"/>
</dbReference>
<dbReference type="AlphaFoldDB" id="A0A3S8U6X3"/>
<accession>A0A3S8U6X3</accession>
<dbReference type="GO" id="GO:0032787">
    <property type="term" value="P:monocarboxylic acid metabolic process"/>
    <property type="evidence" value="ECO:0007669"/>
    <property type="project" value="UniProtKB-ARBA"/>
</dbReference>
<sequence length="266" mass="27771">MDRHALLRLNPTRHCRRPTMTLTGKTALVTGGNRGIGLATVRALALAGAAVHFTSRSAAGIAAAQRALGDIPATGHLVNMTDRLAMTTLFDQPFDILVNNAAIIGPIGRILDVSVEDWALNIDTNLTAAFHATQLALGQMVARGGGTIINISSGAAHRPQEGWSAYCAGKAGLAMLTRAVHMEYGDQGIRIFGFAPGVVDTDMQGTIRASGINPVSQLPRESLAPADHPARAIAWLCTPAADALAGQELDIRAPDLRAAADLPPLA</sequence>
<organism evidence="3 4">
    <name type="scientific">Tabrizicola piscis</name>
    <dbReference type="NCBI Taxonomy" id="2494374"/>
    <lineage>
        <taxon>Bacteria</taxon>
        <taxon>Pseudomonadati</taxon>
        <taxon>Pseudomonadota</taxon>
        <taxon>Alphaproteobacteria</taxon>
        <taxon>Rhodobacterales</taxon>
        <taxon>Paracoccaceae</taxon>
        <taxon>Tabrizicola</taxon>
    </lineage>
</organism>
<comment type="similarity">
    <text evidence="1 2">Belongs to the short-chain dehydrogenases/reductases (SDR) family.</text>
</comment>
<proteinExistence type="inferred from homology"/>
<dbReference type="Pfam" id="PF00106">
    <property type="entry name" value="adh_short"/>
    <property type="match status" value="1"/>
</dbReference>
<dbReference type="PANTHER" id="PTHR42879">
    <property type="entry name" value="3-OXOACYL-(ACYL-CARRIER-PROTEIN) REDUCTASE"/>
    <property type="match status" value="1"/>
</dbReference>
<dbReference type="InterPro" id="IPR036291">
    <property type="entry name" value="NAD(P)-bd_dom_sf"/>
</dbReference>
<reference evidence="3 4" key="1">
    <citation type="submission" date="2018-12" db="EMBL/GenBank/DDBJ databases">
        <title>Complete genome sequencing of Tabrizicola sp. K13M18.</title>
        <authorList>
            <person name="Bae J.-W."/>
        </authorList>
    </citation>
    <scope>NUCLEOTIDE SEQUENCE [LARGE SCALE GENOMIC DNA]</scope>
    <source>
        <strain evidence="3 4">K13M18</strain>
    </source>
</reference>
<protein>
    <submittedName>
        <fullName evidence="3">SDR family oxidoreductase</fullName>
    </submittedName>
</protein>
<name>A0A3S8U6X3_9RHOB</name>
<keyword evidence="4" id="KW-1185">Reference proteome</keyword>
<dbReference type="PRINTS" id="PR00081">
    <property type="entry name" value="GDHRDH"/>
</dbReference>
<evidence type="ECO:0000256" key="2">
    <source>
        <dbReference type="RuleBase" id="RU000363"/>
    </source>
</evidence>
<dbReference type="KEGG" id="taw:EI545_10745"/>
<dbReference type="InterPro" id="IPR050259">
    <property type="entry name" value="SDR"/>
</dbReference>
<evidence type="ECO:0000313" key="4">
    <source>
        <dbReference type="Proteomes" id="UP000282002"/>
    </source>
</evidence>
<dbReference type="CDD" id="cd05233">
    <property type="entry name" value="SDR_c"/>
    <property type="match status" value="1"/>
</dbReference>
<dbReference type="PANTHER" id="PTHR42879:SF2">
    <property type="entry name" value="3-OXOACYL-[ACYL-CARRIER-PROTEIN] REDUCTASE FABG"/>
    <property type="match status" value="1"/>
</dbReference>
<dbReference type="Proteomes" id="UP000282002">
    <property type="component" value="Chromosome"/>
</dbReference>